<name>A0A430ANL9_9ENTE</name>
<dbReference type="AlphaFoldDB" id="A0A430ANL9"/>
<comment type="caution">
    <text evidence="1">The sequence shown here is derived from an EMBL/GenBank/DDBJ whole genome shotgun (WGS) entry which is preliminary data.</text>
</comment>
<evidence type="ECO:0000313" key="2">
    <source>
        <dbReference type="Proteomes" id="UP000286773"/>
    </source>
</evidence>
<accession>A0A430ANL9</accession>
<sequence length="357" mass="41186">MREVYRNNGQKSEIIFAEPVAVVTKKELVQQAQDYDAVFILSNQEYYDSYYEMFSPILLNKSWGNWFICPNHPSEHQMKQLQTILEFMEEMTIPEHTLLFGLGNEAIFHLSGYLAAHSRYIQTFVYFPISVTSFVTGLYGQSDILLSVDRPVLSTLRLPDTIIYDVMIAPEKHDVNFLEELFTLVHLGLSTDHEYLQMLYKTVAQLKGWQSKFLAPLIKPTIALFQTYRPSDSHFGLAFANGFYHVEGSYYLPRIQRKFIGLLLQVLWSQREQGFSFQFENFVGWLTAAGVDCRIPETILSADLAAGIAKECRRFSTCPALKKIGRLASGERPTEQRLYDTITMYRQLPQFVTEETN</sequence>
<gene>
    <name evidence="1" type="ORF">CBF27_12455</name>
</gene>
<keyword evidence="2" id="KW-1185">Reference proteome</keyword>
<protein>
    <recommendedName>
        <fullName evidence="3">3-dehydroquinate synthase domain-containing protein</fullName>
    </recommendedName>
</protein>
<organism evidence="1 2">
    <name type="scientific">Vagococcus acidifermentans</name>
    <dbReference type="NCBI Taxonomy" id="564710"/>
    <lineage>
        <taxon>Bacteria</taxon>
        <taxon>Bacillati</taxon>
        <taxon>Bacillota</taxon>
        <taxon>Bacilli</taxon>
        <taxon>Lactobacillales</taxon>
        <taxon>Enterococcaceae</taxon>
        <taxon>Vagococcus</taxon>
    </lineage>
</organism>
<dbReference type="Gene3D" id="3.40.50.1970">
    <property type="match status" value="1"/>
</dbReference>
<dbReference type="EMBL" id="NGKC01000018">
    <property type="protein sequence ID" value="RSU09514.1"/>
    <property type="molecule type" value="Genomic_DNA"/>
</dbReference>
<dbReference type="OrthoDB" id="2199267at2"/>
<dbReference type="RefSeq" id="WP_126814804.1">
    <property type="nucleotide sequence ID" value="NZ_NGKC01000018.1"/>
</dbReference>
<evidence type="ECO:0000313" key="1">
    <source>
        <dbReference type="EMBL" id="RSU09514.1"/>
    </source>
</evidence>
<reference evidence="1 2" key="1">
    <citation type="submission" date="2017-05" db="EMBL/GenBank/DDBJ databases">
        <title>Vagococcus spp. assemblies.</title>
        <authorList>
            <person name="Gulvik C.A."/>
        </authorList>
    </citation>
    <scope>NUCLEOTIDE SEQUENCE [LARGE SCALE GENOMIC DNA]</scope>
    <source>
        <strain evidence="1 2">LMG 24798</strain>
    </source>
</reference>
<proteinExistence type="predicted"/>
<evidence type="ECO:0008006" key="3">
    <source>
        <dbReference type="Google" id="ProtNLM"/>
    </source>
</evidence>
<dbReference type="Proteomes" id="UP000286773">
    <property type="component" value="Unassembled WGS sequence"/>
</dbReference>